<dbReference type="InterPro" id="IPR009003">
    <property type="entry name" value="Peptidase_S1_PA"/>
</dbReference>
<evidence type="ECO:0000256" key="6">
    <source>
        <dbReference type="ARBA" id="ARBA00022825"/>
    </source>
</evidence>
<dbReference type="SUPFAM" id="SSF50494">
    <property type="entry name" value="Trypsin-like serine proteases"/>
    <property type="match status" value="2"/>
</dbReference>
<dbReference type="GO" id="GO:0006508">
    <property type="term" value="P:proteolysis"/>
    <property type="evidence" value="ECO:0007669"/>
    <property type="project" value="UniProtKB-KW"/>
</dbReference>
<evidence type="ECO:0000256" key="3">
    <source>
        <dbReference type="ARBA" id="ARBA00022670"/>
    </source>
</evidence>
<dbReference type="InterPro" id="IPR001254">
    <property type="entry name" value="Trypsin_dom"/>
</dbReference>
<evidence type="ECO:0000256" key="5">
    <source>
        <dbReference type="ARBA" id="ARBA00022801"/>
    </source>
</evidence>
<dbReference type="FunFam" id="2.40.10.10:FF:000146">
    <property type="entry name" value="Serine protease 53"/>
    <property type="match status" value="1"/>
</dbReference>
<evidence type="ECO:0000256" key="9">
    <source>
        <dbReference type="ARBA" id="ARBA00024195"/>
    </source>
</evidence>
<feature type="signal peptide" evidence="10">
    <location>
        <begin position="1"/>
        <end position="20"/>
    </location>
</feature>
<keyword evidence="2" id="KW-0964">Secreted</keyword>
<keyword evidence="6" id="KW-0720">Serine protease</keyword>
<dbReference type="PRINTS" id="PR00722">
    <property type="entry name" value="CHYMOTRYPSIN"/>
</dbReference>
<keyword evidence="3" id="KW-0645">Protease</keyword>
<protein>
    <recommendedName>
        <fullName evidence="11">Peptidase S1 domain-containing protein</fullName>
    </recommendedName>
</protein>
<evidence type="ECO:0000256" key="8">
    <source>
        <dbReference type="ARBA" id="ARBA00023157"/>
    </source>
</evidence>
<sequence length="588" mass="65834">MDILSLVMLAFFGLASSVNASEDSVSSATQSRYTCGIRKNYVVDLIHNGHSAVRGQWPWHAALFQGTAYRCGGTLIDQRHVLTSAHCVVVQRNRRPLAAGDVTIQLGKLHLDDDKDFVQIMNVSRIRIHEEFETHKNDIALLVLSSSVVYSDYVIPICIESIQTAKADDLEGRRGWTVGWGETEEGKLSKVLKTAQMPVVNNTVCVQSDSQLFGRFISDKVFCAGDQNGTSVCRGDSGGGMYSLAGDQWELRGIVSFAGYKSETASCDTMRYVVFTNVASYYQWIKRQTGALDDENASVPKRISERKCLQYRKIAKKTQSGVCTNSRSPHTVAIIDRNQRHISSGIIISERFVLTKAPNLLDIYETDVDWDELRVRVGNQADMKILREITHPGYDYASYRDHIMLLELETPLVFTDVLLPACLANEASENLYDTLLVNGYTGSNQTANNFYENVVNRYMLSDLCNTSIQAVDKKYTLYKREICTRFSSSAAFDWKGIIGGPLQTVNTRSCMFTIVGVTKYLIPYNESQNGLKNYINVYSRVAAYLDWIEQVVWENEPLIDDSLGGADEVATEDGGDEIENEPQIKLLM</sequence>
<evidence type="ECO:0000256" key="7">
    <source>
        <dbReference type="ARBA" id="ARBA00023145"/>
    </source>
</evidence>
<evidence type="ECO:0000313" key="13">
    <source>
        <dbReference type="Proteomes" id="UP001562425"/>
    </source>
</evidence>
<dbReference type="PANTHER" id="PTHR24260">
    <property type="match status" value="1"/>
</dbReference>
<dbReference type="Proteomes" id="UP001562425">
    <property type="component" value="Unassembled WGS sequence"/>
</dbReference>
<feature type="domain" description="Peptidase S1" evidence="11">
    <location>
        <begin position="318"/>
        <end position="553"/>
    </location>
</feature>
<comment type="subcellular location">
    <subcellularLocation>
        <location evidence="1">Secreted</location>
    </subcellularLocation>
</comment>
<reference evidence="12 13" key="1">
    <citation type="submission" date="2024-05" db="EMBL/GenBank/DDBJ databases">
        <title>Culex pipiens pipiens assembly and annotation.</title>
        <authorList>
            <person name="Alout H."/>
            <person name="Durand T."/>
        </authorList>
    </citation>
    <scope>NUCLEOTIDE SEQUENCE [LARGE SCALE GENOMIC DNA]</scope>
    <source>
        <strain evidence="12">HA-2024</strain>
        <tissue evidence="12">Whole body</tissue>
    </source>
</reference>
<dbReference type="PANTHER" id="PTHR24260:SF136">
    <property type="entry name" value="GH08193P-RELATED"/>
    <property type="match status" value="1"/>
</dbReference>
<evidence type="ECO:0000256" key="4">
    <source>
        <dbReference type="ARBA" id="ARBA00022729"/>
    </source>
</evidence>
<feature type="chain" id="PRO_5044839273" description="Peptidase S1 domain-containing protein" evidence="10">
    <location>
        <begin position="21"/>
        <end position="588"/>
    </location>
</feature>
<evidence type="ECO:0000256" key="1">
    <source>
        <dbReference type="ARBA" id="ARBA00004613"/>
    </source>
</evidence>
<dbReference type="GO" id="GO:0008236">
    <property type="term" value="F:serine-type peptidase activity"/>
    <property type="evidence" value="ECO:0007669"/>
    <property type="project" value="UniProtKB-KW"/>
</dbReference>
<dbReference type="Gene3D" id="2.40.10.10">
    <property type="entry name" value="Trypsin-like serine proteases"/>
    <property type="match status" value="2"/>
</dbReference>
<dbReference type="PROSITE" id="PS50240">
    <property type="entry name" value="TRYPSIN_DOM"/>
    <property type="match status" value="2"/>
</dbReference>
<keyword evidence="8" id="KW-1015">Disulfide bond</keyword>
<dbReference type="AlphaFoldDB" id="A0ABD1D0A5"/>
<gene>
    <name evidence="12" type="ORF">pipiens_012969</name>
</gene>
<proteinExistence type="inferred from homology"/>
<name>A0ABD1D0A5_CULPP</name>
<feature type="domain" description="Peptidase S1" evidence="11">
    <location>
        <begin position="46"/>
        <end position="290"/>
    </location>
</feature>
<keyword evidence="4 10" id="KW-0732">Signal</keyword>
<dbReference type="EMBL" id="JBEHCU010008310">
    <property type="protein sequence ID" value="KAL1385318.1"/>
    <property type="molecule type" value="Genomic_DNA"/>
</dbReference>
<comment type="similarity">
    <text evidence="9">Belongs to the peptidase S1 family. CLIP subfamily.</text>
</comment>
<evidence type="ECO:0000256" key="10">
    <source>
        <dbReference type="SAM" id="SignalP"/>
    </source>
</evidence>
<dbReference type="GO" id="GO:0005576">
    <property type="term" value="C:extracellular region"/>
    <property type="evidence" value="ECO:0007669"/>
    <property type="project" value="UniProtKB-SubCell"/>
</dbReference>
<keyword evidence="5" id="KW-0378">Hydrolase</keyword>
<dbReference type="CDD" id="cd00190">
    <property type="entry name" value="Tryp_SPc"/>
    <property type="match status" value="1"/>
</dbReference>
<keyword evidence="13" id="KW-1185">Reference proteome</keyword>
<keyword evidence="7" id="KW-0865">Zymogen</keyword>
<evidence type="ECO:0000313" key="12">
    <source>
        <dbReference type="EMBL" id="KAL1385318.1"/>
    </source>
</evidence>
<dbReference type="InterPro" id="IPR043504">
    <property type="entry name" value="Peptidase_S1_PA_chymotrypsin"/>
</dbReference>
<evidence type="ECO:0000259" key="11">
    <source>
        <dbReference type="PROSITE" id="PS50240"/>
    </source>
</evidence>
<organism evidence="12 13">
    <name type="scientific">Culex pipiens pipiens</name>
    <name type="common">Northern house mosquito</name>
    <dbReference type="NCBI Taxonomy" id="38569"/>
    <lineage>
        <taxon>Eukaryota</taxon>
        <taxon>Metazoa</taxon>
        <taxon>Ecdysozoa</taxon>
        <taxon>Arthropoda</taxon>
        <taxon>Hexapoda</taxon>
        <taxon>Insecta</taxon>
        <taxon>Pterygota</taxon>
        <taxon>Neoptera</taxon>
        <taxon>Endopterygota</taxon>
        <taxon>Diptera</taxon>
        <taxon>Nematocera</taxon>
        <taxon>Culicoidea</taxon>
        <taxon>Culicidae</taxon>
        <taxon>Culicinae</taxon>
        <taxon>Culicini</taxon>
        <taxon>Culex</taxon>
        <taxon>Culex</taxon>
    </lineage>
</organism>
<dbReference type="InterPro" id="IPR051333">
    <property type="entry name" value="CLIP_Serine_Protease"/>
</dbReference>
<dbReference type="Pfam" id="PF00089">
    <property type="entry name" value="Trypsin"/>
    <property type="match status" value="2"/>
</dbReference>
<accession>A0ABD1D0A5</accession>
<dbReference type="SMART" id="SM00020">
    <property type="entry name" value="Tryp_SPc"/>
    <property type="match status" value="2"/>
</dbReference>
<evidence type="ECO:0000256" key="2">
    <source>
        <dbReference type="ARBA" id="ARBA00022525"/>
    </source>
</evidence>
<dbReference type="InterPro" id="IPR001314">
    <property type="entry name" value="Peptidase_S1A"/>
</dbReference>
<comment type="caution">
    <text evidence="12">The sequence shown here is derived from an EMBL/GenBank/DDBJ whole genome shotgun (WGS) entry which is preliminary data.</text>
</comment>